<comment type="caution">
    <text evidence="3">The sequence shown here is derived from an EMBL/GenBank/DDBJ whole genome shotgun (WGS) entry which is preliminary data.</text>
</comment>
<dbReference type="InterPro" id="IPR019405">
    <property type="entry name" value="Lactonase_7-beta_prop"/>
</dbReference>
<evidence type="ECO:0000313" key="4">
    <source>
        <dbReference type="Proteomes" id="UP000190312"/>
    </source>
</evidence>
<dbReference type="Gene3D" id="2.130.10.10">
    <property type="entry name" value="YVTN repeat-like/Quinoprotein amine dehydrogenase"/>
    <property type="match status" value="1"/>
</dbReference>
<feature type="signal peptide" evidence="2">
    <location>
        <begin position="1"/>
        <end position="19"/>
    </location>
</feature>
<organism evidence="3 4">
    <name type="scientific">Aspergillus oryzae</name>
    <name type="common">Yellow koji mold</name>
    <dbReference type="NCBI Taxonomy" id="5062"/>
    <lineage>
        <taxon>Eukaryota</taxon>
        <taxon>Fungi</taxon>
        <taxon>Dikarya</taxon>
        <taxon>Ascomycota</taxon>
        <taxon>Pezizomycotina</taxon>
        <taxon>Eurotiomycetes</taxon>
        <taxon>Eurotiomycetidae</taxon>
        <taxon>Eurotiales</taxon>
        <taxon>Aspergillaceae</taxon>
        <taxon>Aspergillus</taxon>
        <taxon>Aspergillus subgen. Circumdati</taxon>
    </lineage>
</organism>
<accession>A0A1S9DW97</accession>
<dbReference type="GO" id="GO:0017057">
    <property type="term" value="F:6-phosphogluconolactonase activity"/>
    <property type="evidence" value="ECO:0007669"/>
    <property type="project" value="TreeGrafter"/>
</dbReference>
<dbReference type="PANTHER" id="PTHR30344">
    <property type="entry name" value="6-PHOSPHOGLUCONOLACTONASE-RELATED"/>
    <property type="match status" value="1"/>
</dbReference>
<gene>
    <name evidence="3" type="ORF">OAory_01010980</name>
</gene>
<reference evidence="3 4" key="1">
    <citation type="submission" date="2016-10" db="EMBL/GenBank/DDBJ databases">
        <title>Genome sequencing of Aspergillus oryzae BCC7051.</title>
        <authorList>
            <person name="Thammarongtham C."/>
            <person name="Vorapreeda T."/>
            <person name="Nookaew I."/>
            <person name="Srisuk T."/>
            <person name="Land M."/>
            <person name="Jeennor S."/>
            <person name="Laoteng K."/>
        </authorList>
    </citation>
    <scope>NUCLEOTIDE SEQUENCE [LARGE SCALE GENOMIC DNA]</scope>
    <source>
        <strain evidence="3 4">BCC7051</strain>
    </source>
</reference>
<dbReference type="InterPro" id="IPR015943">
    <property type="entry name" value="WD40/YVTN_repeat-like_dom_sf"/>
</dbReference>
<proteinExistence type="inferred from homology"/>
<dbReference type="eggNOG" id="ENOG502SIAZ">
    <property type="taxonomic scope" value="Eukaryota"/>
</dbReference>
<dbReference type="InterPro" id="IPR050282">
    <property type="entry name" value="Cycloisomerase_2"/>
</dbReference>
<dbReference type="VEuPathDB" id="FungiDB:AO090005000349"/>
<evidence type="ECO:0000256" key="1">
    <source>
        <dbReference type="ARBA" id="ARBA00005564"/>
    </source>
</evidence>
<evidence type="ECO:0000313" key="3">
    <source>
        <dbReference type="EMBL" id="OOO13349.1"/>
    </source>
</evidence>
<feature type="chain" id="PRO_5010573110" evidence="2">
    <location>
        <begin position="20"/>
        <end position="374"/>
    </location>
</feature>
<dbReference type="Pfam" id="PF10282">
    <property type="entry name" value="Lactonase"/>
    <property type="match status" value="1"/>
</dbReference>
<evidence type="ECO:0000256" key="2">
    <source>
        <dbReference type="SAM" id="SignalP"/>
    </source>
</evidence>
<keyword evidence="2" id="KW-0732">Signal</keyword>
<protein>
    <submittedName>
        <fullName evidence="3">Lactonase, 7-bladed beta propeller</fullName>
    </submittedName>
</protein>
<sequence>MYSSLLLTLLATSTKHVLGEKHHLYSGFFSGSQLYGIQFDDETSTLTVVNNITTNSSDGSKWIAIDERRENVYVASGASYNSYTITSDLGLTLASNLTISDTCANLNHITSLSSSPYTVFGAPYSTGCSGQAITVDQSGALKAIVSSITYRNSSGVHGLAVDTDGTFIYSADDMGDAVWAHSFDKTTGAVEEVQYLAAPRGANPRHLAVHPRGNYVYVVYEKANQLAVYSRDASTGKLTYTNTTYPLIPSGYTNTSSYWSDEVAFSVSSAESPKYLFASTRSIISTSSPGYVTAFSLDATTGAIQEQLFLSQTTGSGGSANSVSPAIFSEDYFAITDSGSNFIEVWQVSVDGSAATVVAHLDLDNGPANVVWYS</sequence>
<dbReference type="PANTHER" id="PTHR30344:SF4">
    <property type="entry name" value="CYCLASE, PUTATIVE (AFU_ORTHOLOGUE AFUA_6G11580)-RELATED"/>
    <property type="match status" value="1"/>
</dbReference>
<dbReference type="AlphaFoldDB" id="A0A1S9DW97"/>
<name>A0A1S9DW97_ASPOZ</name>
<dbReference type="SUPFAM" id="SSF75011">
    <property type="entry name" value="3-carboxy-cis,cis-mucoante lactonizing enzyme"/>
    <property type="match status" value="1"/>
</dbReference>
<dbReference type="OrthoDB" id="423498at2759"/>
<comment type="similarity">
    <text evidence="1">Belongs to the cycloisomerase 2 family.</text>
</comment>
<dbReference type="Proteomes" id="UP000190312">
    <property type="component" value="Unassembled WGS sequence"/>
</dbReference>
<dbReference type="EMBL" id="MKZY01000002">
    <property type="protein sequence ID" value="OOO13349.1"/>
    <property type="molecule type" value="Genomic_DNA"/>
</dbReference>